<dbReference type="AlphaFoldDB" id="A0A0A8ZFI6"/>
<dbReference type="EMBL" id="GBRH01262375">
    <property type="protein sequence ID" value="JAD35520.1"/>
    <property type="molecule type" value="Transcribed_RNA"/>
</dbReference>
<reference evidence="1" key="2">
    <citation type="journal article" date="2015" name="Data Brief">
        <title>Shoot transcriptome of the giant reed, Arundo donax.</title>
        <authorList>
            <person name="Barrero R.A."/>
            <person name="Guerrero F.D."/>
            <person name="Moolhuijzen P."/>
            <person name="Goolsby J.A."/>
            <person name="Tidwell J."/>
            <person name="Bellgard S.E."/>
            <person name="Bellgard M.I."/>
        </authorList>
    </citation>
    <scope>NUCLEOTIDE SEQUENCE</scope>
    <source>
        <tissue evidence="1">Shoot tissue taken approximately 20 cm above the soil surface</tissue>
    </source>
</reference>
<evidence type="ECO:0000313" key="1">
    <source>
        <dbReference type="EMBL" id="JAD35520.1"/>
    </source>
</evidence>
<protein>
    <submittedName>
        <fullName evidence="1">Uncharacterized protein</fullName>
    </submittedName>
</protein>
<sequence length="53" mass="6342">MRLLKTVFTISNLQISCFYILKTYHLSIHMLRELKRANLCRKTQTFTKKNPVV</sequence>
<reference evidence="1" key="1">
    <citation type="submission" date="2014-09" db="EMBL/GenBank/DDBJ databases">
        <authorList>
            <person name="Magalhaes I.L.F."/>
            <person name="Oliveira U."/>
            <person name="Santos F.R."/>
            <person name="Vidigal T.H.D.A."/>
            <person name="Brescovit A.D."/>
            <person name="Santos A.J."/>
        </authorList>
    </citation>
    <scope>NUCLEOTIDE SEQUENCE</scope>
    <source>
        <tissue evidence="1">Shoot tissue taken approximately 20 cm above the soil surface</tissue>
    </source>
</reference>
<organism evidence="1">
    <name type="scientific">Arundo donax</name>
    <name type="common">Giant reed</name>
    <name type="synonym">Donax arundinaceus</name>
    <dbReference type="NCBI Taxonomy" id="35708"/>
    <lineage>
        <taxon>Eukaryota</taxon>
        <taxon>Viridiplantae</taxon>
        <taxon>Streptophyta</taxon>
        <taxon>Embryophyta</taxon>
        <taxon>Tracheophyta</taxon>
        <taxon>Spermatophyta</taxon>
        <taxon>Magnoliopsida</taxon>
        <taxon>Liliopsida</taxon>
        <taxon>Poales</taxon>
        <taxon>Poaceae</taxon>
        <taxon>PACMAD clade</taxon>
        <taxon>Arundinoideae</taxon>
        <taxon>Arundineae</taxon>
        <taxon>Arundo</taxon>
    </lineage>
</organism>
<accession>A0A0A8ZFI6</accession>
<proteinExistence type="predicted"/>
<name>A0A0A8ZFI6_ARUDO</name>